<dbReference type="PANTHER" id="PTHR48080:SF2">
    <property type="entry name" value="D-GALACTONATE DEHYDRATASE"/>
    <property type="match status" value="1"/>
</dbReference>
<dbReference type="InterPro" id="IPR036849">
    <property type="entry name" value="Enolase-like_C_sf"/>
</dbReference>
<dbReference type="SFLD" id="SFLDG00179">
    <property type="entry name" value="mandelate_racemase"/>
    <property type="match status" value="1"/>
</dbReference>
<organism evidence="4 5">
    <name type="scientific">Ructibacterium gallinarum</name>
    <dbReference type="NCBI Taxonomy" id="2779355"/>
    <lineage>
        <taxon>Bacteria</taxon>
        <taxon>Bacillati</taxon>
        <taxon>Bacillota</taxon>
        <taxon>Clostridia</taxon>
        <taxon>Eubacteriales</taxon>
        <taxon>Oscillospiraceae</taxon>
        <taxon>Ructibacterium</taxon>
    </lineage>
</organism>
<sequence length="457" mass="51483">MNESTLKEQISENVNLYSNPSDLKITDLRVTHLNGAPKHCILLKIYTNQGLVGYGELRDASSATYALMLKSRLIGENPCNVDKLFRRIKQFGNHSRQGGGVSGIEIALWDLAGKAWNVPLWQMLGGKFRDKIRMYCDTDVDGKHTGTDMGHALKKRMEQGFTFLKMDLGIELLLDEPGCLNAPSGFLDDIKKYSLKAINHQKGSIDRDLMLGKNYEVFTIPHHATGIHLTQKGMNYLEDYVRQVREVIGYEVPLAIDHFGHVCIEDCILFGKRLEKYNIAWMEDVAPWQYTKHYEKISRAVHLPICTGEDIYLAENFVPLMQNGGISIAHPDILTIGGAMEMKKLGDLCENYGVGLAIHMAESPIACMAAIHTAAAIPQVMAVEFHSIDIPWWNDLAHGIANPLFDHGFVRVPDKPGLGIDALNEELIAQHLHEKHQELWPSSDCWNDEWANDRQWS</sequence>
<dbReference type="AlphaFoldDB" id="A0A9D5M1R7"/>
<dbReference type="SUPFAM" id="SSF54826">
    <property type="entry name" value="Enolase N-terminal domain-like"/>
    <property type="match status" value="1"/>
</dbReference>
<dbReference type="Gene3D" id="3.20.20.120">
    <property type="entry name" value="Enolase-like C-terminal domain"/>
    <property type="match status" value="1"/>
</dbReference>
<reference evidence="4" key="1">
    <citation type="submission" date="2020-10" db="EMBL/GenBank/DDBJ databases">
        <title>ChiBAC.</title>
        <authorList>
            <person name="Zenner C."/>
            <person name="Hitch T.C.A."/>
            <person name="Clavel T."/>
        </authorList>
    </citation>
    <scope>NUCLEOTIDE SEQUENCE</scope>
    <source>
        <strain evidence="4">DSM 107454</strain>
    </source>
</reference>
<keyword evidence="1" id="KW-0479">Metal-binding</keyword>
<dbReference type="InterPro" id="IPR034593">
    <property type="entry name" value="DgoD-like"/>
</dbReference>
<proteinExistence type="predicted"/>
<dbReference type="InterPro" id="IPR029017">
    <property type="entry name" value="Enolase-like_N"/>
</dbReference>
<dbReference type="SUPFAM" id="SSF51604">
    <property type="entry name" value="Enolase C-terminal domain-like"/>
    <property type="match status" value="1"/>
</dbReference>
<keyword evidence="5" id="KW-1185">Reference proteome</keyword>
<dbReference type="Proteomes" id="UP000806542">
    <property type="component" value="Unassembled WGS sequence"/>
</dbReference>
<accession>A0A9D5M1R7</accession>
<evidence type="ECO:0000313" key="4">
    <source>
        <dbReference type="EMBL" id="MBE5040710.1"/>
    </source>
</evidence>
<dbReference type="Pfam" id="PF02746">
    <property type="entry name" value="MR_MLE_N"/>
    <property type="match status" value="1"/>
</dbReference>
<evidence type="ECO:0000256" key="2">
    <source>
        <dbReference type="ARBA" id="ARBA00023239"/>
    </source>
</evidence>
<feature type="domain" description="Mandelate racemase/muconate lactonizing enzyme C-terminal" evidence="3">
    <location>
        <begin position="146"/>
        <end position="304"/>
    </location>
</feature>
<dbReference type="RefSeq" id="WP_226393265.1">
    <property type="nucleotide sequence ID" value="NZ_JADCKB010000021.1"/>
</dbReference>
<dbReference type="InterPro" id="IPR013342">
    <property type="entry name" value="Mandelate_racemase_C"/>
</dbReference>
<dbReference type="InterPro" id="IPR029065">
    <property type="entry name" value="Enolase_C-like"/>
</dbReference>
<dbReference type="EMBL" id="JADCKB010000021">
    <property type="protein sequence ID" value="MBE5040710.1"/>
    <property type="molecule type" value="Genomic_DNA"/>
</dbReference>
<dbReference type="GO" id="GO:0016829">
    <property type="term" value="F:lyase activity"/>
    <property type="evidence" value="ECO:0007669"/>
    <property type="project" value="UniProtKB-KW"/>
</dbReference>
<protein>
    <submittedName>
        <fullName evidence="4">Mandelate racemase/muconate lactonizing enzyme family protein</fullName>
    </submittedName>
</protein>
<comment type="caution">
    <text evidence="4">The sequence shown here is derived from an EMBL/GenBank/DDBJ whole genome shotgun (WGS) entry which is preliminary data.</text>
</comment>
<keyword evidence="2" id="KW-0456">Lyase</keyword>
<dbReference type="SFLD" id="SFLDS00001">
    <property type="entry name" value="Enolase"/>
    <property type="match status" value="1"/>
</dbReference>
<dbReference type="InterPro" id="IPR013341">
    <property type="entry name" value="Mandelate_racemase_N_dom"/>
</dbReference>
<dbReference type="SMART" id="SM00922">
    <property type="entry name" value="MR_MLE"/>
    <property type="match status" value="1"/>
</dbReference>
<dbReference type="CDD" id="cd03316">
    <property type="entry name" value="MR_like"/>
    <property type="match status" value="1"/>
</dbReference>
<dbReference type="GO" id="GO:0046872">
    <property type="term" value="F:metal ion binding"/>
    <property type="evidence" value="ECO:0007669"/>
    <property type="project" value="UniProtKB-KW"/>
</dbReference>
<evidence type="ECO:0000313" key="5">
    <source>
        <dbReference type="Proteomes" id="UP000806542"/>
    </source>
</evidence>
<evidence type="ECO:0000259" key="3">
    <source>
        <dbReference type="SMART" id="SM00922"/>
    </source>
</evidence>
<gene>
    <name evidence="4" type="ORF">INF28_09590</name>
</gene>
<dbReference type="Gene3D" id="3.30.390.10">
    <property type="entry name" value="Enolase-like, N-terminal domain"/>
    <property type="match status" value="1"/>
</dbReference>
<evidence type="ECO:0000256" key="1">
    <source>
        <dbReference type="ARBA" id="ARBA00022723"/>
    </source>
</evidence>
<dbReference type="PANTHER" id="PTHR48080">
    <property type="entry name" value="D-GALACTONATE DEHYDRATASE-RELATED"/>
    <property type="match status" value="1"/>
</dbReference>
<name>A0A9D5M1R7_9FIRM</name>
<dbReference type="Pfam" id="PF13378">
    <property type="entry name" value="MR_MLE_C"/>
    <property type="match status" value="1"/>
</dbReference>